<keyword evidence="1" id="KW-0175">Coiled coil</keyword>
<evidence type="ECO:0000256" key="1">
    <source>
        <dbReference type="SAM" id="Coils"/>
    </source>
</evidence>
<dbReference type="SUPFAM" id="SSF52540">
    <property type="entry name" value="P-loop containing nucleoside triphosphate hydrolases"/>
    <property type="match status" value="1"/>
</dbReference>
<reference evidence="3" key="1">
    <citation type="submission" date="2016-10" db="EMBL/GenBank/DDBJ databases">
        <authorList>
            <person name="Varghese N."/>
            <person name="Submissions S."/>
        </authorList>
    </citation>
    <scope>NUCLEOTIDE SEQUENCE [LARGE SCALE GENOMIC DNA]</scope>
    <source>
        <strain evidence="3">DSM 15718</strain>
    </source>
</reference>
<name>A0A1H2XDJ4_9FLAO</name>
<dbReference type="EMBL" id="FNMV01000005">
    <property type="protein sequence ID" value="SDW90973.1"/>
    <property type="molecule type" value="Genomic_DNA"/>
</dbReference>
<dbReference type="Proteomes" id="UP000198569">
    <property type="component" value="Unassembled WGS sequence"/>
</dbReference>
<dbReference type="RefSeq" id="WP_217636958.1">
    <property type="nucleotide sequence ID" value="NZ_FNMV01000005.1"/>
</dbReference>
<organism evidence="2 3">
    <name type="scientific">Flavobacterium degerlachei</name>
    <dbReference type="NCBI Taxonomy" id="229203"/>
    <lineage>
        <taxon>Bacteria</taxon>
        <taxon>Pseudomonadati</taxon>
        <taxon>Bacteroidota</taxon>
        <taxon>Flavobacteriia</taxon>
        <taxon>Flavobacteriales</taxon>
        <taxon>Flavobacteriaceae</taxon>
        <taxon>Flavobacterium</taxon>
    </lineage>
</organism>
<keyword evidence="3" id="KW-1185">Reference proteome</keyword>
<protein>
    <recommendedName>
        <fullName evidence="4">Phage infection protein</fullName>
    </recommendedName>
</protein>
<gene>
    <name evidence="2" type="ORF">SAMN05444338_105219</name>
</gene>
<sequence>MITTLKIKFDNCYGIKSLSHAFDFSVKKVFSIYAPNGTMKTSFAKTCKDYSANKTTSDIIFPERVTIREIKNELDIDISAQQIFVIEPYLEKYKSDKLSTLLVNRALKDRYEEILEAIDKEKNNLISKLKQLSGLTSRGNPIENELSKVFGNKSFFDILLDLENFVAENTEHKFSAITYNKIFEEKVVAFLNTKDFKKQIQEYIERYNTLIESSKYLKKGFNHSNVSEIQKNLKSNGFFEAQHSVNLFNGTSNDIITSEVDLQEIISKEMETVLSDADIQKKFNDIDSKLSNAQLREFREYLFDNKDILPELSNLEKFKKDIWTSYFIDQKDLYNRLIEEYKKGREEIEAIIIQAKAEATDWKDVINIFNKRFSVPFKLEMRNQDDVILKSETPNLNFIFSDDDALHQEKNIEEPELMKVLSQGERRALYILHIIFEVRARKNANQETIFIVDDIADSFDYKNKYAIIEYLKEISEEPLFYQIILTHNFDFHRTITSRLNMGRNNKLNTIRTTTGINLVTEKYQNNPFSYWKDNLHTNSEMLIASIPFVRNIAEYSGQDNIFSNLTSLLHFKSNTSTITIAALETNLKTILIDKATLSLASPGNLVIDVIYNSANIILGTVNQNIDLENKIVLAIAIRLKAEEFMVAKINDNVFWNGITTNQTYALIQRFKNDFTGETANIEILEQVNLMTPENIHLNSFMYEPILDMSNEHLKQLYQAVRDTLI</sequence>
<evidence type="ECO:0000313" key="3">
    <source>
        <dbReference type="Proteomes" id="UP000198569"/>
    </source>
</evidence>
<accession>A0A1H2XDJ4</accession>
<evidence type="ECO:0000313" key="2">
    <source>
        <dbReference type="EMBL" id="SDW90973.1"/>
    </source>
</evidence>
<dbReference type="Gene3D" id="3.40.50.300">
    <property type="entry name" value="P-loop containing nucleotide triphosphate hydrolases"/>
    <property type="match status" value="1"/>
</dbReference>
<dbReference type="AlphaFoldDB" id="A0A1H2XDJ4"/>
<proteinExistence type="predicted"/>
<dbReference type="InterPro" id="IPR027417">
    <property type="entry name" value="P-loop_NTPase"/>
</dbReference>
<feature type="coiled-coil region" evidence="1">
    <location>
        <begin position="104"/>
        <end position="135"/>
    </location>
</feature>
<evidence type="ECO:0008006" key="4">
    <source>
        <dbReference type="Google" id="ProtNLM"/>
    </source>
</evidence>